<proteinExistence type="predicted"/>
<gene>
    <name evidence="2" type="ORF">BDV40DRAFT_176632</name>
</gene>
<dbReference type="Proteomes" id="UP000326950">
    <property type="component" value="Unassembled WGS sequence"/>
</dbReference>
<accession>A0A5N6USR5</accession>
<keyword evidence="1" id="KW-0472">Membrane</keyword>
<protein>
    <submittedName>
        <fullName evidence="2">Uncharacterized protein</fullName>
    </submittedName>
</protein>
<evidence type="ECO:0000313" key="3">
    <source>
        <dbReference type="Proteomes" id="UP000326950"/>
    </source>
</evidence>
<evidence type="ECO:0000313" key="2">
    <source>
        <dbReference type="EMBL" id="KAE8161689.1"/>
    </source>
</evidence>
<reference evidence="2 3" key="1">
    <citation type="submission" date="2019-04" db="EMBL/GenBank/DDBJ databases">
        <title>Friends and foes A comparative genomics study of 23 Aspergillus species from section Flavi.</title>
        <authorList>
            <consortium name="DOE Joint Genome Institute"/>
            <person name="Kjaerbolling I."/>
            <person name="Vesth T."/>
            <person name="Frisvad J.C."/>
            <person name="Nybo J.L."/>
            <person name="Theobald S."/>
            <person name="Kildgaard S."/>
            <person name="Isbrandt T."/>
            <person name="Kuo A."/>
            <person name="Sato A."/>
            <person name="Lyhne E.K."/>
            <person name="Kogle M.E."/>
            <person name="Wiebenga A."/>
            <person name="Kun R.S."/>
            <person name="Lubbers R.J."/>
            <person name="Makela M.R."/>
            <person name="Barry K."/>
            <person name="Chovatia M."/>
            <person name="Clum A."/>
            <person name="Daum C."/>
            <person name="Haridas S."/>
            <person name="He G."/>
            <person name="LaButti K."/>
            <person name="Lipzen A."/>
            <person name="Mondo S."/>
            <person name="Riley R."/>
            <person name="Salamov A."/>
            <person name="Simmons B.A."/>
            <person name="Magnuson J.K."/>
            <person name="Henrissat B."/>
            <person name="Mortensen U.H."/>
            <person name="Larsen T.O."/>
            <person name="Devries R.P."/>
            <person name="Grigoriev I.V."/>
            <person name="Machida M."/>
            <person name="Baker S.E."/>
            <person name="Andersen M.R."/>
        </authorList>
    </citation>
    <scope>NUCLEOTIDE SEQUENCE [LARGE SCALE GENOMIC DNA]</scope>
    <source>
        <strain evidence="2 3">CBS 117626</strain>
    </source>
</reference>
<feature type="transmembrane region" description="Helical" evidence="1">
    <location>
        <begin position="23"/>
        <end position="47"/>
    </location>
</feature>
<keyword evidence="1" id="KW-0812">Transmembrane</keyword>
<keyword evidence="1" id="KW-1133">Transmembrane helix</keyword>
<evidence type="ECO:0000256" key="1">
    <source>
        <dbReference type="SAM" id="Phobius"/>
    </source>
</evidence>
<name>A0A5N6USR5_ASPTM</name>
<sequence>MVSRVAAYLGLKHGAGKIIYLDLFWILANGTQFAPAFSLGGFVVLLLKPYGFY</sequence>
<organism evidence="2 3">
    <name type="scientific">Aspergillus tamarii</name>
    <dbReference type="NCBI Taxonomy" id="41984"/>
    <lineage>
        <taxon>Eukaryota</taxon>
        <taxon>Fungi</taxon>
        <taxon>Dikarya</taxon>
        <taxon>Ascomycota</taxon>
        <taxon>Pezizomycotina</taxon>
        <taxon>Eurotiomycetes</taxon>
        <taxon>Eurotiomycetidae</taxon>
        <taxon>Eurotiales</taxon>
        <taxon>Aspergillaceae</taxon>
        <taxon>Aspergillus</taxon>
        <taxon>Aspergillus subgen. Circumdati</taxon>
    </lineage>
</organism>
<dbReference type="EMBL" id="ML738638">
    <property type="protein sequence ID" value="KAE8161689.1"/>
    <property type="molecule type" value="Genomic_DNA"/>
</dbReference>
<dbReference type="AlphaFoldDB" id="A0A5N6USR5"/>
<keyword evidence="3" id="KW-1185">Reference proteome</keyword>